<dbReference type="EMBL" id="QREG01000001">
    <property type="protein sequence ID" value="REE05901.1"/>
    <property type="molecule type" value="Genomic_DNA"/>
</dbReference>
<dbReference type="InterPro" id="IPR025563">
    <property type="entry name" value="DUF4286"/>
</dbReference>
<dbReference type="OrthoDB" id="1121837at2"/>
<dbReference type="Proteomes" id="UP000256779">
    <property type="component" value="Unassembled WGS sequence"/>
</dbReference>
<gene>
    <name evidence="1" type="ORF">C7460_101420</name>
</gene>
<proteinExistence type="predicted"/>
<keyword evidence="2" id="KW-1185">Reference proteome</keyword>
<reference evidence="1 2" key="1">
    <citation type="submission" date="2018-07" db="EMBL/GenBank/DDBJ databases">
        <title>Genomic Encyclopedia of Type Strains, Phase IV (KMG-IV): sequencing the most valuable type-strain genomes for metagenomic binning, comparative biology and taxonomic classification.</title>
        <authorList>
            <person name="Goeker M."/>
        </authorList>
    </citation>
    <scope>NUCLEOTIDE SEQUENCE [LARGE SCALE GENOMIC DNA]</scope>
    <source>
        <strain evidence="1 2">DSM 4134</strain>
    </source>
</reference>
<dbReference type="Pfam" id="PF14114">
    <property type="entry name" value="DUF4286"/>
    <property type="match status" value="1"/>
</dbReference>
<dbReference type="RefSeq" id="WP_115866395.1">
    <property type="nucleotide sequence ID" value="NZ_QREG01000001.1"/>
</dbReference>
<sequence length="101" mass="11695">MILYNVTVSVAPQVEQDWLTWMKDVHIPEVMRTGCFAEHKFLRLLNESPEAEGSTYAVQYFAPGKAELDTYLADHAPALRQKHLERYQDKALAFRTLLEEI</sequence>
<organism evidence="1 2">
    <name type="scientific">Marinoscillum furvescens DSM 4134</name>
    <dbReference type="NCBI Taxonomy" id="1122208"/>
    <lineage>
        <taxon>Bacteria</taxon>
        <taxon>Pseudomonadati</taxon>
        <taxon>Bacteroidota</taxon>
        <taxon>Cytophagia</taxon>
        <taxon>Cytophagales</taxon>
        <taxon>Reichenbachiellaceae</taxon>
        <taxon>Marinoscillum</taxon>
    </lineage>
</organism>
<evidence type="ECO:0000313" key="1">
    <source>
        <dbReference type="EMBL" id="REE05901.1"/>
    </source>
</evidence>
<name>A0A3D9LHL2_MARFU</name>
<comment type="caution">
    <text evidence="1">The sequence shown here is derived from an EMBL/GenBank/DDBJ whole genome shotgun (WGS) entry which is preliminary data.</text>
</comment>
<dbReference type="AlphaFoldDB" id="A0A3D9LHL2"/>
<evidence type="ECO:0000313" key="2">
    <source>
        <dbReference type="Proteomes" id="UP000256779"/>
    </source>
</evidence>
<protein>
    <submittedName>
        <fullName evidence="1">Uncharacterized protein DUF4286</fullName>
    </submittedName>
</protein>
<accession>A0A3D9LHL2</accession>